<dbReference type="EMBL" id="FZOC01000005">
    <property type="protein sequence ID" value="SNS07553.1"/>
    <property type="molecule type" value="Genomic_DNA"/>
</dbReference>
<dbReference type="PROSITE" id="PS50977">
    <property type="entry name" value="HTH_TETR_2"/>
    <property type="match status" value="1"/>
</dbReference>
<proteinExistence type="predicted"/>
<keyword evidence="2 4" id="KW-0238">DNA-binding</keyword>
<dbReference type="Proteomes" id="UP000198324">
    <property type="component" value="Unassembled WGS sequence"/>
</dbReference>
<dbReference type="GO" id="GO:0003700">
    <property type="term" value="F:DNA-binding transcription factor activity"/>
    <property type="evidence" value="ECO:0007669"/>
    <property type="project" value="TreeGrafter"/>
</dbReference>
<dbReference type="InterPro" id="IPR036271">
    <property type="entry name" value="Tet_transcr_reg_TetR-rel_C_sf"/>
</dbReference>
<name>A0A239BKI3_9BACT</name>
<evidence type="ECO:0000256" key="4">
    <source>
        <dbReference type="PROSITE-ProRule" id="PRU00335"/>
    </source>
</evidence>
<keyword evidence="7" id="KW-1185">Reference proteome</keyword>
<protein>
    <submittedName>
        <fullName evidence="6">Transcriptional regulator, TetR family</fullName>
    </submittedName>
</protein>
<dbReference type="InterPro" id="IPR009057">
    <property type="entry name" value="Homeodomain-like_sf"/>
</dbReference>
<evidence type="ECO:0000259" key="5">
    <source>
        <dbReference type="PROSITE" id="PS50977"/>
    </source>
</evidence>
<dbReference type="GO" id="GO:0000976">
    <property type="term" value="F:transcription cis-regulatory region binding"/>
    <property type="evidence" value="ECO:0007669"/>
    <property type="project" value="TreeGrafter"/>
</dbReference>
<dbReference type="InterPro" id="IPR015292">
    <property type="entry name" value="Tscrpt_reg_YbiH_C"/>
</dbReference>
<organism evidence="6 7">
    <name type="scientific">Humidesulfovibrio mexicanus</name>
    <dbReference type="NCBI Taxonomy" id="147047"/>
    <lineage>
        <taxon>Bacteria</taxon>
        <taxon>Pseudomonadati</taxon>
        <taxon>Thermodesulfobacteriota</taxon>
        <taxon>Desulfovibrionia</taxon>
        <taxon>Desulfovibrionales</taxon>
        <taxon>Desulfovibrionaceae</taxon>
        <taxon>Humidesulfovibrio</taxon>
    </lineage>
</organism>
<keyword evidence="3" id="KW-0804">Transcription</keyword>
<dbReference type="Gene3D" id="1.10.10.60">
    <property type="entry name" value="Homeodomain-like"/>
    <property type="match status" value="1"/>
</dbReference>
<dbReference type="Gene3D" id="1.10.357.10">
    <property type="entry name" value="Tetracycline Repressor, domain 2"/>
    <property type="match status" value="1"/>
</dbReference>
<dbReference type="Pfam" id="PF09209">
    <property type="entry name" value="CecR_C"/>
    <property type="match status" value="1"/>
</dbReference>
<gene>
    <name evidence="6" type="ORF">SAMN04488503_2595</name>
</gene>
<dbReference type="PANTHER" id="PTHR30055:SF234">
    <property type="entry name" value="HTH-TYPE TRANSCRIPTIONAL REGULATOR BETI"/>
    <property type="match status" value="1"/>
</dbReference>
<feature type="DNA-binding region" description="H-T-H motif" evidence="4">
    <location>
        <begin position="31"/>
        <end position="50"/>
    </location>
</feature>
<evidence type="ECO:0000256" key="2">
    <source>
        <dbReference type="ARBA" id="ARBA00023125"/>
    </source>
</evidence>
<sequence>MQQTVGENMTRAKLIEAGTWLFAEHNGHEVSNRRLAAEAKVNHAMINYHFGSREGLLDAIFSHCLQKWKEIILPLLEAAETRIGGGKDALAAAVRELVDGVIAAITGKQSGRFLAVLLNDDLTTPKKYYDRLFNEVLAPFHRTASRIAAEAKGLKPEAFESLVLGQAIVAQCMTFFRGRVLLLPRLKWPDLEGDKHLLISRPLGDAIVASLGL</sequence>
<dbReference type="SUPFAM" id="SSF46689">
    <property type="entry name" value="Homeodomain-like"/>
    <property type="match status" value="1"/>
</dbReference>
<dbReference type="SUPFAM" id="SSF48498">
    <property type="entry name" value="Tetracyclin repressor-like, C-terminal domain"/>
    <property type="match status" value="1"/>
</dbReference>
<keyword evidence="1" id="KW-0805">Transcription regulation</keyword>
<dbReference type="Pfam" id="PF00440">
    <property type="entry name" value="TetR_N"/>
    <property type="match status" value="1"/>
</dbReference>
<reference evidence="6 7" key="1">
    <citation type="submission" date="2017-06" db="EMBL/GenBank/DDBJ databases">
        <authorList>
            <person name="Kim H.J."/>
            <person name="Triplett B.A."/>
        </authorList>
    </citation>
    <scope>NUCLEOTIDE SEQUENCE [LARGE SCALE GENOMIC DNA]</scope>
    <source>
        <strain evidence="6 7">DSM 13116</strain>
    </source>
</reference>
<evidence type="ECO:0000256" key="1">
    <source>
        <dbReference type="ARBA" id="ARBA00023015"/>
    </source>
</evidence>
<evidence type="ECO:0000313" key="7">
    <source>
        <dbReference type="Proteomes" id="UP000198324"/>
    </source>
</evidence>
<dbReference type="InterPro" id="IPR050109">
    <property type="entry name" value="HTH-type_TetR-like_transc_reg"/>
</dbReference>
<evidence type="ECO:0000256" key="3">
    <source>
        <dbReference type="ARBA" id="ARBA00023163"/>
    </source>
</evidence>
<accession>A0A239BKI3</accession>
<evidence type="ECO:0000313" key="6">
    <source>
        <dbReference type="EMBL" id="SNS07553.1"/>
    </source>
</evidence>
<dbReference type="OrthoDB" id="9790413at2"/>
<feature type="domain" description="HTH tetR-type" evidence="5">
    <location>
        <begin position="8"/>
        <end position="68"/>
    </location>
</feature>
<dbReference type="AlphaFoldDB" id="A0A239BKI3"/>
<dbReference type="InterPro" id="IPR001647">
    <property type="entry name" value="HTH_TetR"/>
</dbReference>
<dbReference type="PANTHER" id="PTHR30055">
    <property type="entry name" value="HTH-TYPE TRANSCRIPTIONAL REGULATOR RUTR"/>
    <property type="match status" value="1"/>
</dbReference>
<dbReference type="RefSeq" id="WP_089274799.1">
    <property type="nucleotide sequence ID" value="NZ_FZOC01000005.1"/>
</dbReference>